<evidence type="ECO:0000256" key="1">
    <source>
        <dbReference type="SAM" id="MobiDB-lite"/>
    </source>
</evidence>
<name>A0A4C1UTB3_EUMVA</name>
<dbReference type="EMBL" id="BGZK01000223">
    <property type="protein sequence ID" value="GBP29675.1"/>
    <property type="molecule type" value="Genomic_DNA"/>
</dbReference>
<proteinExistence type="predicted"/>
<protein>
    <submittedName>
        <fullName evidence="2">Uncharacterized protein</fullName>
    </submittedName>
</protein>
<keyword evidence="3" id="KW-1185">Reference proteome</keyword>
<organism evidence="2 3">
    <name type="scientific">Eumeta variegata</name>
    <name type="common">Bagworm moth</name>
    <name type="synonym">Eumeta japonica</name>
    <dbReference type="NCBI Taxonomy" id="151549"/>
    <lineage>
        <taxon>Eukaryota</taxon>
        <taxon>Metazoa</taxon>
        <taxon>Ecdysozoa</taxon>
        <taxon>Arthropoda</taxon>
        <taxon>Hexapoda</taxon>
        <taxon>Insecta</taxon>
        <taxon>Pterygota</taxon>
        <taxon>Neoptera</taxon>
        <taxon>Endopterygota</taxon>
        <taxon>Lepidoptera</taxon>
        <taxon>Glossata</taxon>
        <taxon>Ditrysia</taxon>
        <taxon>Tineoidea</taxon>
        <taxon>Psychidae</taxon>
        <taxon>Oiketicinae</taxon>
        <taxon>Eumeta</taxon>
    </lineage>
</organism>
<feature type="compositionally biased region" description="Basic and acidic residues" evidence="1">
    <location>
        <begin position="63"/>
        <end position="74"/>
    </location>
</feature>
<dbReference type="Proteomes" id="UP000299102">
    <property type="component" value="Unassembled WGS sequence"/>
</dbReference>
<gene>
    <name evidence="2" type="ORF">EVAR_13598_1</name>
</gene>
<reference evidence="2 3" key="1">
    <citation type="journal article" date="2019" name="Commun. Biol.">
        <title>The bagworm genome reveals a unique fibroin gene that provides high tensile strength.</title>
        <authorList>
            <person name="Kono N."/>
            <person name="Nakamura H."/>
            <person name="Ohtoshi R."/>
            <person name="Tomita M."/>
            <person name="Numata K."/>
            <person name="Arakawa K."/>
        </authorList>
    </citation>
    <scope>NUCLEOTIDE SEQUENCE [LARGE SCALE GENOMIC DNA]</scope>
</reference>
<comment type="caution">
    <text evidence="2">The sequence shown here is derived from an EMBL/GenBank/DDBJ whole genome shotgun (WGS) entry which is preliminary data.</text>
</comment>
<accession>A0A4C1UTB3</accession>
<evidence type="ECO:0000313" key="2">
    <source>
        <dbReference type="EMBL" id="GBP29675.1"/>
    </source>
</evidence>
<dbReference type="AlphaFoldDB" id="A0A4C1UTB3"/>
<feature type="region of interest" description="Disordered" evidence="1">
    <location>
        <begin position="58"/>
        <end position="105"/>
    </location>
</feature>
<evidence type="ECO:0000313" key="3">
    <source>
        <dbReference type="Proteomes" id="UP000299102"/>
    </source>
</evidence>
<sequence>MEVTGSRALFDLTNERARCQLSDGTNQPIFREIDTVSQCCQPYHLSFLGRNIDDDLLTNESLESDKQSDSKTPEDSDPGEADHGVITPRADSLSYCCNEVGTSPD</sequence>